<name>A0A833RUY8_9HYME</name>
<keyword evidence="7" id="KW-1185">Reference proteome</keyword>
<keyword evidence="5" id="KW-0732">Signal</keyword>
<evidence type="ECO:0000256" key="1">
    <source>
        <dbReference type="ARBA" id="ARBA00004613"/>
    </source>
</evidence>
<comment type="similarity">
    <text evidence="2">Belongs to the arthropod PDH family.</text>
</comment>
<dbReference type="GO" id="GO:0009416">
    <property type="term" value="P:response to light stimulus"/>
    <property type="evidence" value="ECO:0007669"/>
    <property type="project" value="InterPro"/>
</dbReference>
<accession>A0A833RUY8</accession>
<dbReference type="GO" id="GO:0005179">
    <property type="term" value="F:hormone activity"/>
    <property type="evidence" value="ECO:0007669"/>
    <property type="project" value="InterPro"/>
</dbReference>
<evidence type="ECO:0000313" key="7">
    <source>
        <dbReference type="Proteomes" id="UP000655588"/>
    </source>
</evidence>
<feature type="chain" id="PRO_5032744391" description="Pigment-dispersing hormone peptides" evidence="5">
    <location>
        <begin position="23"/>
        <end position="90"/>
    </location>
</feature>
<evidence type="ECO:0000313" key="6">
    <source>
        <dbReference type="EMBL" id="KAF3422631.1"/>
    </source>
</evidence>
<keyword evidence="3" id="KW-0964">Secreted</keyword>
<proteinExistence type="inferred from homology"/>
<evidence type="ECO:0000256" key="3">
    <source>
        <dbReference type="ARBA" id="ARBA00022525"/>
    </source>
</evidence>
<feature type="signal peptide" evidence="5">
    <location>
        <begin position="1"/>
        <end position="22"/>
    </location>
</feature>
<protein>
    <recommendedName>
        <fullName evidence="8">Pigment-dispersing hormone peptides</fullName>
    </recommendedName>
</protein>
<keyword evidence="4" id="KW-0027">Amidation</keyword>
<dbReference type="EMBL" id="WNWW01000666">
    <property type="protein sequence ID" value="KAF3422631.1"/>
    <property type="molecule type" value="Genomic_DNA"/>
</dbReference>
<sequence length="90" mass="10119">MTSIKYVLILIVMLGLTYRTLGTTEDSYRNLLGMNFPYGRGMNNDLQLARILLPPCLCHNKRNSELINSLLGLPKNMNNAGKEASKLVTY</sequence>
<reference evidence="6" key="1">
    <citation type="submission" date="2019-11" db="EMBL/GenBank/DDBJ databases">
        <title>The nuclear and mitochondrial genomes of Frieseomelitta varia - a highly eusocial stingless bee (Meliponini) with a permanently sterile worker caste.</title>
        <authorList>
            <person name="Freitas F.C.P."/>
            <person name="Lourenco A.P."/>
            <person name="Nunes F.M.F."/>
            <person name="Paschoal A.R."/>
            <person name="Abreu F.C.P."/>
            <person name="Barbin F.O."/>
            <person name="Bataglia L."/>
            <person name="Cardoso-Junior C.A.M."/>
            <person name="Cervoni M.S."/>
            <person name="Silva S.R."/>
            <person name="Dalarmi F."/>
            <person name="Del Lama M.A."/>
            <person name="Depintor T.S."/>
            <person name="Ferreira K.M."/>
            <person name="Goria P.S."/>
            <person name="Jaskot M.C."/>
            <person name="Lago D.C."/>
            <person name="Luna-Lucena D."/>
            <person name="Moda L.M."/>
            <person name="Nascimento L."/>
            <person name="Pedrino M."/>
            <person name="Rabico F.O."/>
            <person name="Sanches F.C."/>
            <person name="Santos D.E."/>
            <person name="Santos C.G."/>
            <person name="Vieira J."/>
            <person name="Lopes T.F."/>
            <person name="Barchuk A.R."/>
            <person name="Hartfelder K."/>
            <person name="Simoes Z.L.P."/>
            <person name="Bitondi M.M.G."/>
            <person name="Pinheiro D.G."/>
        </authorList>
    </citation>
    <scope>NUCLEOTIDE SEQUENCE</scope>
    <source>
        <strain evidence="6">USP_RPSP 00005682</strain>
        <tissue evidence="6">Whole individual</tissue>
    </source>
</reference>
<dbReference type="Pfam" id="PF06324">
    <property type="entry name" value="Pigment_DH"/>
    <property type="match status" value="1"/>
</dbReference>
<comment type="subcellular location">
    <subcellularLocation>
        <location evidence="1">Secreted</location>
    </subcellularLocation>
</comment>
<evidence type="ECO:0000256" key="5">
    <source>
        <dbReference type="SAM" id="SignalP"/>
    </source>
</evidence>
<evidence type="ECO:0000256" key="2">
    <source>
        <dbReference type="ARBA" id="ARBA00010172"/>
    </source>
</evidence>
<dbReference type="AlphaFoldDB" id="A0A833RUY8"/>
<dbReference type="Proteomes" id="UP000655588">
    <property type="component" value="Unassembled WGS sequence"/>
</dbReference>
<dbReference type="GO" id="GO:0005576">
    <property type="term" value="C:extracellular region"/>
    <property type="evidence" value="ECO:0007669"/>
    <property type="project" value="UniProtKB-SubCell"/>
</dbReference>
<organism evidence="6 7">
    <name type="scientific">Frieseomelitta varia</name>
    <dbReference type="NCBI Taxonomy" id="561572"/>
    <lineage>
        <taxon>Eukaryota</taxon>
        <taxon>Metazoa</taxon>
        <taxon>Ecdysozoa</taxon>
        <taxon>Arthropoda</taxon>
        <taxon>Hexapoda</taxon>
        <taxon>Insecta</taxon>
        <taxon>Pterygota</taxon>
        <taxon>Neoptera</taxon>
        <taxon>Endopterygota</taxon>
        <taxon>Hymenoptera</taxon>
        <taxon>Apocrita</taxon>
        <taxon>Aculeata</taxon>
        <taxon>Apoidea</taxon>
        <taxon>Anthophila</taxon>
        <taxon>Apidae</taxon>
        <taxon>Frieseomelitta</taxon>
    </lineage>
</organism>
<dbReference type="InterPro" id="IPR009396">
    <property type="entry name" value="Pigment_DH"/>
</dbReference>
<evidence type="ECO:0000256" key="4">
    <source>
        <dbReference type="ARBA" id="ARBA00022815"/>
    </source>
</evidence>
<evidence type="ECO:0008006" key="8">
    <source>
        <dbReference type="Google" id="ProtNLM"/>
    </source>
</evidence>
<comment type="caution">
    <text evidence="6">The sequence shown here is derived from an EMBL/GenBank/DDBJ whole genome shotgun (WGS) entry which is preliminary data.</text>
</comment>
<gene>
    <name evidence="6" type="ORF">E2986_13943</name>
</gene>